<feature type="region of interest" description="Disordered" evidence="1">
    <location>
        <begin position="143"/>
        <end position="171"/>
    </location>
</feature>
<sequence>MVYSHQFHKTLAFNKFAKYSWIRMELLEVVHDVFEVQTSVDKLAARMMRRAHRLMNCTRAAVFLLDEAGNIEPQANAVEFSKVFHSVSPGRTGKSVSCHQDQVLDKIAGSTDVGGGGANAEELRRFAEQVAVSGQALNVRRRAGCQVSSGGSDGASSEPSEDPGASPPINIPADESCVVAAAAAAADMKKNVSVASSVGDMLFLAGETSVGRSARAPNLVPNGSNQSSIESVSITTPLPASVWGLMAMPIRNARVECPRKGVAVICNKNAEECFDEQDERWFEVRSKARVCARIIVLLKKFVGRDERKAKLCVMRAYGVVLFLCFFLLLASSSSSSSSPGLGLNNATMYLQVSRAVARQTVAFEALAYHATSSPREVERFLSMELPSIEEWNLNAVDFDDFSLDADQMVLAAVAMCQDLGLLRRFLIQP</sequence>
<dbReference type="Gene3D" id="3.30.450.40">
    <property type="match status" value="2"/>
</dbReference>
<evidence type="ECO:0000256" key="2">
    <source>
        <dbReference type="SAM" id="Phobius"/>
    </source>
</evidence>
<accession>A0A7R9BFZ1</accession>
<gene>
    <name evidence="4" type="ORF">NMOB1V02_LOCUS1185</name>
</gene>
<dbReference type="EMBL" id="CAJPEX010000114">
    <property type="protein sequence ID" value="CAG0913440.1"/>
    <property type="molecule type" value="Genomic_DNA"/>
</dbReference>
<keyword evidence="2" id="KW-0472">Membrane</keyword>
<proteinExistence type="predicted"/>
<dbReference type="GO" id="GO:0007165">
    <property type="term" value="P:signal transduction"/>
    <property type="evidence" value="ECO:0007669"/>
    <property type="project" value="InterPro"/>
</dbReference>
<feature type="domain" description="PDEase" evidence="3">
    <location>
        <begin position="373"/>
        <end position="429"/>
    </location>
</feature>
<name>A0A7R9BFZ1_9CRUS</name>
<dbReference type="InterPro" id="IPR029016">
    <property type="entry name" value="GAF-like_dom_sf"/>
</dbReference>
<keyword evidence="2" id="KW-0812">Transmembrane</keyword>
<dbReference type="OrthoDB" id="74705at2759"/>
<keyword evidence="5" id="KW-1185">Reference proteome</keyword>
<dbReference type="GO" id="GO:0004114">
    <property type="term" value="F:3',5'-cyclic-nucleotide phosphodiesterase activity"/>
    <property type="evidence" value="ECO:0007669"/>
    <property type="project" value="InterPro"/>
</dbReference>
<keyword evidence="2" id="KW-1133">Transmembrane helix</keyword>
<dbReference type="EMBL" id="OA882151">
    <property type="protein sequence ID" value="CAD7273288.1"/>
    <property type="molecule type" value="Genomic_DNA"/>
</dbReference>
<dbReference type="InterPro" id="IPR002073">
    <property type="entry name" value="PDEase_catalytic_dom"/>
</dbReference>
<dbReference type="SUPFAM" id="SSF55781">
    <property type="entry name" value="GAF domain-like"/>
    <property type="match status" value="1"/>
</dbReference>
<evidence type="ECO:0000313" key="5">
    <source>
        <dbReference type="Proteomes" id="UP000678499"/>
    </source>
</evidence>
<reference evidence="4" key="1">
    <citation type="submission" date="2020-11" db="EMBL/GenBank/DDBJ databases">
        <authorList>
            <person name="Tran Van P."/>
        </authorList>
    </citation>
    <scope>NUCLEOTIDE SEQUENCE</scope>
</reference>
<dbReference type="Proteomes" id="UP000678499">
    <property type="component" value="Unassembled WGS sequence"/>
</dbReference>
<feature type="non-terminal residue" evidence="4">
    <location>
        <position position="429"/>
    </location>
</feature>
<protein>
    <recommendedName>
        <fullName evidence="3">PDEase domain-containing protein</fullName>
    </recommendedName>
</protein>
<dbReference type="AlphaFoldDB" id="A0A7R9BFZ1"/>
<organism evidence="4">
    <name type="scientific">Notodromas monacha</name>
    <dbReference type="NCBI Taxonomy" id="399045"/>
    <lineage>
        <taxon>Eukaryota</taxon>
        <taxon>Metazoa</taxon>
        <taxon>Ecdysozoa</taxon>
        <taxon>Arthropoda</taxon>
        <taxon>Crustacea</taxon>
        <taxon>Oligostraca</taxon>
        <taxon>Ostracoda</taxon>
        <taxon>Podocopa</taxon>
        <taxon>Podocopida</taxon>
        <taxon>Cypridocopina</taxon>
        <taxon>Cypridoidea</taxon>
        <taxon>Cyprididae</taxon>
        <taxon>Notodromas</taxon>
    </lineage>
</organism>
<evidence type="ECO:0000259" key="3">
    <source>
        <dbReference type="PROSITE" id="PS51845"/>
    </source>
</evidence>
<feature type="transmembrane region" description="Helical" evidence="2">
    <location>
        <begin position="312"/>
        <end position="330"/>
    </location>
</feature>
<feature type="compositionally biased region" description="Polar residues" evidence="1">
    <location>
        <begin position="146"/>
        <end position="158"/>
    </location>
</feature>
<evidence type="ECO:0000313" key="4">
    <source>
        <dbReference type="EMBL" id="CAD7273288.1"/>
    </source>
</evidence>
<dbReference type="PROSITE" id="PS51845">
    <property type="entry name" value="PDEASE_I_2"/>
    <property type="match status" value="1"/>
</dbReference>
<evidence type="ECO:0000256" key="1">
    <source>
        <dbReference type="SAM" id="MobiDB-lite"/>
    </source>
</evidence>